<gene>
    <name evidence="2" type="ORF">HK097_001715</name>
</gene>
<dbReference type="Gene3D" id="1.25.10.10">
    <property type="entry name" value="Leucine-rich Repeat Variant"/>
    <property type="match status" value="1"/>
</dbReference>
<feature type="region of interest" description="Disordered" evidence="1">
    <location>
        <begin position="1"/>
        <end position="46"/>
    </location>
</feature>
<accession>A0AAD5S5M2</accession>
<keyword evidence="3" id="KW-1185">Reference proteome</keyword>
<organism evidence="2 3">
    <name type="scientific">Rhizophlyctis rosea</name>
    <dbReference type="NCBI Taxonomy" id="64517"/>
    <lineage>
        <taxon>Eukaryota</taxon>
        <taxon>Fungi</taxon>
        <taxon>Fungi incertae sedis</taxon>
        <taxon>Chytridiomycota</taxon>
        <taxon>Chytridiomycota incertae sedis</taxon>
        <taxon>Chytridiomycetes</taxon>
        <taxon>Rhizophlyctidales</taxon>
        <taxon>Rhizophlyctidaceae</taxon>
        <taxon>Rhizophlyctis</taxon>
    </lineage>
</organism>
<protein>
    <submittedName>
        <fullName evidence="2">Uncharacterized protein</fullName>
    </submittedName>
</protein>
<dbReference type="InterPro" id="IPR011989">
    <property type="entry name" value="ARM-like"/>
</dbReference>
<name>A0AAD5S5M2_9FUNG</name>
<dbReference type="Proteomes" id="UP001212841">
    <property type="component" value="Unassembled WGS sequence"/>
</dbReference>
<evidence type="ECO:0000256" key="1">
    <source>
        <dbReference type="SAM" id="MobiDB-lite"/>
    </source>
</evidence>
<dbReference type="AlphaFoldDB" id="A0AAD5S5M2"/>
<sequence>MEWFKRLAPKRNPSAISAPSASETEQDSGPAPCCRLAEEDSPFPEGSFGIDEDGRRIANLWDVYESTRDLAQELEGRRRVAANYDDGTIPRHYSESRDLAQEEQEARLREEAFISLHAYFNAFNIRFGELRRVFEDPSLNTVFPLSGVSAISIPTTNPVQSDTPRSRQPPTPIGHPHRSVIGAVDALQDLAEAFARRFASPRPSDIRPILRHTFAALKHMEILSRYEGNRDAIIRHGALDHLATILKAGYNALRLDADASSSSATSPHISPPREIETLQNVLLSAVLVVQRCTDPSSYWETFVRTGGERTLSSTVFKTDTLVNPRTIGLLTQCVVLVLDAVQDLHRGPYRKERYILLTQCICALGCLAACKPESVRERLQLVDGIESLCRIVGWPDFLRVIADGGSEPWAGTSENTLRYEFKSQLLGWNLLQFLSGSRVMQREMAHVGVGKRVTELFEW</sequence>
<reference evidence="2" key="1">
    <citation type="submission" date="2020-05" db="EMBL/GenBank/DDBJ databases">
        <title>Phylogenomic resolution of chytrid fungi.</title>
        <authorList>
            <person name="Stajich J.E."/>
            <person name="Amses K."/>
            <person name="Simmons R."/>
            <person name="Seto K."/>
            <person name="Myers J."/>
            <person name="Bonds A."/>
            <person name="Quandt C.A."/>
            <person name="Barry K."/>
            <person name="Liu P."/>
            <person name="Grigoriev I."/>
            <person name="Longcore J.E."/>
            <person name="James T.Y."/>
        </authorList>
    </citation>
    <scope>NUCLEOTIDE SEQUENCE</scope>
    <source>
        <strain evidence="2">JEL0318</strain>
    </source>
</reference>
<proteinExistence type="predicted"/>
<feature type="region of interest" description="Disordered" evidence="1">
    <location>
        <begin position="153"/>
        <end position="176"/>
    </location>
</feature>
<feature type="compositionally biased region" description="Polar residues" evidence="1">
    <location>
        <begin position="153"/>
        <end position="166"/>
    </location>
</feature>
<evidence type="ECO:0000313" key="2">
    <source>
        <dbReference type="EMBL" id="KAJ3043548.1"/>
    </source>
</evidence>
<feature type="compositionally biased region" description="Polar residues" evidence="1">
    <location>
        <begin position="14"/>
        <end position="23"/>
    </location>
</feature>
<feature type="non-terminal residue" evidence="2">
    <location>
        <position position="459"/>
    </location>
</feature>
<dbReference type="EMBL" id="JADGJD010001348">
    <property type="protein sequence ID" value="KAJ3043548.1"/>
    <property type="molecule type" value="Genomic_DNA"/>
</dbReference>
<evidence type="ECO:0000313" key="3">
    <source>
        <dbReference type="Proteomes" id="UP001212841"/>
    </source>
</evidence>
<comment type="caution">
    <text evidence="2">The sequence shown here is derived from an EMBL/GenBank/DDBJ whole genome shotgun (WGS) entry which is preliminary data.</text>
</comment>